<reference evidence="1 2" key="1">
    <citation type="submission" date="2019-03" db="EMBL/GenBank/DDBJ databases">
        <title>This is whole genome sequence of Paenibacillus sp MS74 strain.</title>
        <authorList>
            <person name="Trinh H.N."/>
        </authorList>
    </citation>
    <scope>NUCLEOTIDE SEQUENCE [LARGE SCALE GENOMIC DNA]</scope>
    <source>
        <strain evidence="1 2">MS74</strain>
    </source>
</reference>
<dbReference type="SUPFAM" id="SSF53850">
    <property type="entry name" value="Periplasmic binding protein-like II"/>
    <property type="match status" value="1"/>
</dbReference>
<evidence type="ECO:0000313" key="1">
    <source>
        <dbReference type="EMBL" id="TDF98775.1"/>
    </source>
</evidence>
<dbReference type="InterPro" id="IPR006059">
    <property type="entry name" value="SBP"/>
</dbReference>
<protein>
    <submittedName>
        <fullName evidence="1">Sugar ABC transporter substrate-binding protein</fullName>
    </submittedName>
</protein>
<dbReference type="RefSeq" id="WP_133227153.1">
    <property type="nucleotide sequence ID" value="NZ_SMRT01000003.1"/>
</dbReference>
<dbReference type="PANTHER" id="PTHR43649">
    <property type="entry name" value="ARABINOSE-BINDING PROTEIN-RELATED"/>
    <property type="match status" value="1"/>
</dbReference>
<organism evidence="1 2">
    <name type="scientific">Paenibacillus piri</name>
    <dbReference type="NCBI Taxonomy" id="2547395"/>
    <lineage>
        <taxon>Bacteria</taxon>
        <taxon>Bacillati</taxon>
        <taxon>Bacillota</taxon>
        <taxon>Bacilli</taxon>
        <taxon>Bacillales</taxon>
        <taxon>Paenibacillaceae</taxon>
        <taxon>Paenibacillus</taxon>
    </lineage>
</organism>
<proteinExistence type="predicted"/>
<accession>A0A4R5KUN4</accession>
<dbReference type="Gene3D" id="3.40.190.10">
    <property type="entry name" value="Periplasmic binding protein-like II"/>
    <property type="match status" value="1"/>
</dbReference>
<name>A0A4R5KUN4_9BACL</name>
<dbReference type="Proteomes" id="UP000295636">
    <property type="component" value="Unassembled WGS sequence"/>
</dbReference>
<comment type="caution">
    <text evidence="1">The sequence shown here is derived from an EMBL/GenBank/DDBJ whole genome shotgun (WGS) entry which is preliminary data.</text>
</comment>
<keyword evidence="2" id="KW-1185">Reference proteome</keyword>
<dbReference type="AlphaFoldDB" id="A0A4R5KUN4"/>
<evidence type="ECO:0000313" key="2">
    <source>
        <dbReference type="Proteomes" id="UP000295636"/>
    </source>
</evidence>
<gene>
    <name evidence="1" type="ORF">E1757_09645</name>
</gene>
<dbReference type="Pfam" id="PF13416">
    <property type="entry name" value="SBP_bac_8"/>
    <property type="match status" value="1"/>
</dbReference>
<dbReference type="PROSITE" id="PS51257">
    <property type="entry name" value="PROKAR_LIPOPROTEIN"/>
    <property type="match status" value="1"/>
</dbReference>
<dbReference type="PANTHER" id="PTHR43649:SF12">
    <property type="entry name" value="DIACETYLCHITOBIOSE BINDING PROTEIN DASA"/>
    <property type="match status" value="1"/>
</dbReference>
<dbReference type="EMBL" id="SMRT01000003">
    <property type="protein sequence ID" value="TDF98775.1"/>
    <property type="molecule type" value="Genomic_DNA"/>
</dbReference>
<dbReference type="OrthoDB" id="9782846at2"/>
<dbReference type="CDD" id="cd13585">
    <property type="entry name" value="PBP2_TMBP_like"/>
    <property type="match status" value="1"/>
</dbReference>
<sequence length="435" mass="48463">MKKLISSAIALTLIGGLLGCSSGKDGAAPAAAKKEPEAKKETVTLKFAVQHSAPIVKKYEEEWIPMFQKEHPNIKIEMTPDPDKIAYFQRMKTQFATKKNPDIIRMTIEEFPNFVQSGALLSIQDYVKKDSAEIKLDDFAPNLLKAFSAKDQLYILPTDWNSTVIHYNKKIFDEMKVPYPKDGWTWDDFLETAKKLTVDKNGDGKIDQYGFLVTDRLFSAAPFIYGAGGKFMTDDFSKALINSPEGKEALQYYVDLVQKHKVAMRLPGANPANMFDAFVSGQAAMVSLPRGSIVNILGKMEFDIAHNPKGPKGIGGVFGIGGYAIMSNTKHPDEAWTFMKWLASKEQQARMTEIGGSVPGRLSVANSDAILKYPEHAKIYYDETKYVTLLETPPAFSEIEATFNSELGLMFEGKKTVDNGLSYIEGKFNEILKKK</sequence>
<dbReference type="InterPro" id="IPR050490">
    <property type="entry name" value="Bact_solute-bd_prot1"/>
</dbReference>